<dbReference type="EMBL" id="JARPOI010000025">
    <property type="protein sequence ID" value="KAJ9131518.1"/>
    <property type="molecule type" value="Genomic_DNA"/>
</dbReference>
<dbReference type="PANTHER" id="PTHR31621:SF5">
    <property type="entry name" value="PROTEIN DMP10"/>
    <property type="match status" value="1"/>
</dbReference>
<keyword evidence="5 6" id="KW-0472">Membrane</keyword>
<dbReference type="Proteomes" id="UP001174677">
    <property type="component" value="Unassembled WGS sequence"/>
</dbReference>
<comment type="subcellular location">
    <subcellularLocation>
        <location evidence="1">Membrane</location>
        <topology evidence="1">Multi-pass membrane protein</topology>
    </subcellularLocation>
</comment>
<evidence type="ECO:0000256" key="5">
    <source>
        <dbReference type="ARBA" id="ARBA00023136"/>
    </source>
</evidence>
<dbReference type="Pfam" id="PF05078">
    <property type="entry name" value="DUF679"/>
    <property type="match status" value="1"/>
</dbReference>
<keyword evidence="3 6" id="KW-0812">Transmembrane</keyword>
<evidence type="ECO:0000256" key="4">
    <source>
        <dbReference type="ARBA" id="ARBA00022989"/>
    </source>
</evidence>
<keyword evidence="4 6" id="KW-1133">Transmembrane helix</keyword>
<evidence type="ECO:0000256" key="3">
    <source>
        <dbReference type="ARBA" id="ARBA00022692"/>
    </source>
</evidence>
<comment type="similarity">
    <text evidence="2">Belongs to the plant DMP1 protein family.</text>
</comment>
<evidence type="ECO:0000256" key="1">
    <source>
        <dbReference type="ARBA" id="ARBA00004141"/>
    </source>
</evidence>
<comment type="caution">
    <text evidence="7">The sequence shown here is derived from an EMBL/GenBank/DDBJ whole genome shotgun (WGS) entry which is preliminary data.</text>
</comment>
<feature type="transmembrane region" description="Helical" evidence="6">
    <location>
        <begin position="141"/>
        <end position="159"/>
    </location>
</feature>
<feature type="transmembrane region" description="Helical" evidence="6">
    <location>
        <begin position="72"/>
        <end position="91"/>
    </location>
</feature>
<accession>A0ABQ9KAW6</accession>
<name>A0ABQ9KAW6_HEVBR</name>
<protein>
    <submittedName>
        <fullName evidence="7">Uncharacterized protein</fullName>
    </submittedName>
</protein>
<keyword evidence="8" id="KW-1185">Reference proteome</keyword>
<evidence type="ECO:0000313" key="8">
    <source>
        <dbReference type="Proteomes" id="UP001174677"/>
    </source>
</evidence>
<organism evidence="7 8">
    <name type="scientific">Hevea brasiliensis</name>
    <name type="common">Para rubber tree</name>
    <name type="synonym">Siphonia brasiliensis</name>
    <dbReference type="NCBI Taxonomy" id="3981"/>
    <lineage>
        <taxon>Eukaryota</taxon>
        <taxon>Viridiplantae</taxon>
        <taxon>Streptophyta</taxon>
        <taxon>Embryophyta</taxon>
        <taxon>Tracheophyta</taxon>
        <taxon>Spermatophyta</taxon>
        <taxon>Magnoliopsida</taxon>
        <taxon>eudicotyledons</taxon>
        <taxon>Gunneridae</taxon>
        <taxon>Pentapetalae</taxon>
        <taxon>rosids</taxon>
        <taxon>fabids</taxon>
        <taxon>Malpighiales</taxon>
        <taxon>Euphorbiaceae</taxon>
        <taxon>Crotonoideae</taxon>
        <taxon>Micrandreae</taxon>
        <taxon>Hevea</taxon>
    </lineage>
</organism>
<evidence type="ECO:0000313" key="7">
    <source>
        <dbReference type="EMBL" id="KAJ9131518.1"/>
    </source>
</evidence>
<evidence type="ECO:0000256" key="2">
    <source>
        <dbReference type="ARBA" id="ARBA00008707"/>
    </source>
</evidence>
<gene>
    <name evidence="7" type="ORF">P3X46_035173</name>
</gene>
<reference evidence="7 8" key="1">
    <citation type="journal article" date="2023" name="Plant Biotechnol. J.">
        <title>Chromosome-level wild Hevea brasiliensis genome provides new tools for genomic-assisted breeding and valuable loci to elevate rubber yield.</title>
        <authorList>
            <person name="Cheng H."/>
            <person name="Song X."/>
            <person name="Hu Y."/>
            <person name="Wu T."/>
            <person name="Yang Q."/>
            <person name="An Z."/>
            <person name="Feng S."/>
            <person name="Deng Z."/>
            <person name="Wu W."/>
            <person name="Zeng X."/>
            <person name="Tu M."/>
            <person name="Wang X."/>
            <person name="Huang H."/>
        </authorList>
    </citation>
    <scope>NUCLEOTIDE SEQUENCE [LARGE SCALE GENOMIC DNA]</scope>
    <source>
        <strain evidence="7">MT/VB/25A 57/8</strain>
    </source>
</reference>
<evidence type="ECO:0000256" key="6">
    <source>
        <dbReference type="SAM" id="Phobius"/>
    </source>
</evidence>
<sequence>MANPAAIDTFKPKPANSKTTKSFIEMSKVGTKSAATAAANLANLLPTGTVLIFEALVPSFSNNGECVVANKYLTLAVIACCSLVCFISSFTDSFIGQQDKKLYYGIATFKGIYIFNDCDCNDGNGEEELDDNQKAKYRITVIDFVHAFASLTVFLVFALSSTDVQDCFFLKAGANEKQLIINLPLGAGILSSFLFMIFPTKRRGIGYGDTTPLGPEIHDHRFQNRSDL</sequence>
<proteinExistence type="inferred from homology"/>
<dbReference type="PANTHER" id="PTHR31621">
    <property type="entry name" value="PROTEIN DMP3"/>
    <property type="match status" value="1"/>
</dbReference>
<feature type="transmembrane region" description="Helical" evidence="6">
    <location>
        <begin position="179"/>
        <end position="198"/>
    </location>
</feature>
<dbReference type="InterPro" id="IPR007770">
    <property type="entry name" value="DMP"/>
</dbReference>